<dbReference type="KEGG" id="lpx:ASU28_03200"/>
<dbReference type="GeneID" id="79805953"/>
<feature type="domain" description="Pyridoxamine 5'-phosphate oxidase-like" evidence="1">
    <location>
        <begin position="9"/>
        <end position="136"/>
    </location>
</feature>
<sequence>MDISLLKQVVQSTNKIALSTAVNNEADVKIVNFVWYEDQPDTLYFSSVKTSPALKVYEQNPDIAFITIPNDGTAGNPYLRAQHVKLQRSTKTMTDLLPQYLKTVPNYQQVWDAIGSTLVVFELKLTDLFVDAGVGGEKQTLTFN</sequence>
<dbReference type="Pfam" id="PF22696">
    <property type="entry name" value="Putative_PNPOx_2"/>
    <property type="match status" value="1"/>
</dbReference>
<proteinExistence type="predicted"/>
<evidence type="ECO:0000313" key="5">
    <source>
        <dbReference type="Proteomes" id="UP000277896"/>
    </source>
</evidence>
<keyword evidence="4" id="KW-1185">Reference proteome</keyword>
<dbReference type="EMBL" id="CP032744">
    <property type="protein sequence ID" value="AYJ37375.1"/>
    <property type="molecule type" value="Genomic_DNA"/>
</dbReference>
<accession>A0A098R729</accession>
<dbReference type="Gene3D" id="2.30.110.10">
    <property type="entry name" value="Electron Transport, Fmn-binding Protein, Chain A"/>
    <property type="match status" value="1"/>
</dbReference>
<evidence type="ECO:0000313" key="4">
    <source>
        <dbReference type="Proteomes" id="UP000236162"/>
    </source>
</evidence>
<evidence type="ECO:0000313" key="2">
    <source>
        <dbReference type="EMBL" id="AYJ37375.1"/>
    </source>
</evidence>
<gene>
    <name evidence="2" type="ORF">LP667_00375</name>
    <name evidence="3" type="ORF">LPPLD21_00618</name>
</gene>
<evidence type="ECO:0000313" key="3">
    <source>
        <dbReference type="EMBL" id="GBF01114.1"/>
    </source>
</evidence>
<dbReference type="AlphaFoldDB" id="A0A098R729"/>
<name>A0A098R729_9LACO</name>
<reference evidence="3 4" key="1">
    <citation type="submission" date="2017-04" db="EMBL/GenBank/DDBJ databases">
        <title>In vitro and in silico characterization of Lactobacillus paraplantarum D2-1, a starter culture for soymilk fermentation.</title>
        <authorList>
            <person name="Endo A."/>
            <person name="Sasaki F."/>
            <person name="Maeno S."/>
            <person name="Kanesaki Y."/>
            <person name="Kubota E."/>
            <person name="Torres G.A."/>
            <person name="Tomita S."/>
            <person name="Nakagawa J."/>
        </authorList>
    </citation>
    <scope>NUCLEOTIDE SEQUENCE [LARGE SCALE GENOMIC DNA]</scope>
    <source>
        <strain evidence="3 4">D2-1</strain>
    </source>
</reference>
<evidence type="ECO:0000259" key="1">
    <source>
        <dbReference type="Pfam" id="PF22696"/>
    </source>
</evidence>
<dbReference type="Proteomes" id="UP000277896">
    <property type="component" value="Chromosome"/>
</dbReference>
<dbReference type="eggNOG" id="ENOG5030W3A">
    <property type="taxonomic scope" value="Bacteria"/>
</dbReference>
<dbReference type="EMBL" id="BDOR01000002">
    <property type="protein sequence ID" value="GBF01114.1"/>
    <property type="molecule type" value="Genomic_DNA"/>
</dbReference>
<dbReference type="InterPro" id="IPR055196">
    <property type="entry name" value="Putative_PNPOx_2"/>
</dbReference>
<dbReference type="Proteomes" id="UP000236162">
    <property type="component" value="Unassembled WGS sequence"/>
</dbReference>
<protein>
    <submittedName>
        <fullName evidence="2">Pyridoxamine 5'-phosphate oxidase</fullName>
    </submittedName>
</protein>
<dbReference type="InterPro" id="IPR012349">
    <property type="entry name" value="Split_barrel_FMN-bd"/>
</dbReference>
<reference evidence="2 5" key="2">
    <citation type="submission" date="2018-10" db="EMBL/GenBank/DDBJ databases">
        <title>Genome seuquencing of Lactobacillus species.</title>
        <authorList>
            <person name="Baek C."/>
            <person name="Yi H."/>
        </authorList>
    </citation>
    <scope>NUCLEOTIDE SEQUENCE [LARGE SCALE GENOMIC DNA]</scope>
    <source>
        <strain evidence="2 5">DSM 10667</strain>
    </source>
</reference>
<dbReference type="SUPFAM" id="SSF50475">
    <property type="entry name" value="FMN-binding split barrel"/>
    <property type="match status" value="1"/>
</dbReference>
<organism evidence="2 5">
    <name type="scientific">Lactiplantibacillus paraplantarum</name>
    <dbReference type="NCBI Taxonomy" id="60520"/>
    <lineage>
        <taxon>Bacteria</taxon>
        <taxon>Bacillati</taxon>
        <taxon>Bacillota</taxon>
        <taxon>Bacilli</taxon>
        <taxon>Lactobacillales</taxon>
        <taxon>Lactobacillaceae</taxon>
        <taxon>Lactiplantibacillus</taxon>
    </lineage>
</organism>
<dbReference type="RefSeq" id="WP_021730401.1">
    <property type="nucleotide sequence ID" value="NZ_AVAI01000037.1"/>
</dbReference>